<evidence type="ECO:0000256" key="3">
    <source>
        <dbReference type="ARBA" id="ARBA00022741"/>
    </source>
</evidence>
<organism evidence="6 7">
    <name type="scientific">Syphacia muris</name>
    <dbReference type="NCBI Taxonomy" id="451379"/>
    <lineage>
        <taxon>Eukaryota</taxon>
        <taxon>Metazoa</taxon>
        <taxon>Ecdysozoa</taxon>
        <taxon>Nematoda</taxon>
        <taxon>Chromadorea</taxon>
        <taxon>Rhabditida</taxon>
        <taxon>Spirurina</taxon>
        <taxon>Oxyuridomorpha</taxon>
        <taxon>Oxyuroidea</taxon>
        <taxon>Oxyuridae</taxon>
        <taxon>Syphacia</taxon>
    </lineage>
</organism>
<dbReference type="PANTHER" id="PTHR11669:SF20">
    <property type="entry name" value="REPLICATION FACTOR C SUBUNIT 4"/>
    <property type="match status" value="1"/>
</dbReference>
<dbReference type="InterPro" id="IPR003593">
    <property type="entry name" value="AAA+_ATPase"/>
</dbReference>
<dbReference type="STRING" id="451379.A0A0N5AVR3"/>
<dbReference type="CDD" id="cd18140">
    <property type="entry name" value="HLD_clamp_RFC"/>
    <property type="match status" value="1"/>
</dbReference>
<keyword evidence="3" id="KW-0547">Nucleotide-binding</keyword>
<keyword evidence="6" id="KW-1185">Reference proteome</keyword>
<dbReference type="GO" id="GO:0005663">
    <property type="term" value="C:DNA replication factor C complex"/>
    <property type="evidence" value="ECO:0007669"/>
    <property type="project" value="TreeGrafter"/>
</dbReference>
<evidence type="ECO:0000259" key="5">
    <source>
        <dbReference type="SMART" id="SM00382"/>
    </source>
</evidence>
<proteinExistence type="inferred from homology"/>
<dbReference type="Proteomes" id="UP000046393">
    <property type="component" value="Unplaced"/>
</dbReference>
<evidence type="ECO:0000313" key="6">
    <source>
        <dbReference type="Proteomes" id="UP000046393"/>
    </source>
</evidence>
<keyword evidence="2" id="KW-0235">DNA replication</keyword>
<dbReference type="GO" id="GO:0016887">
    <property type="term" value="F:ATP hydrolysis activity"/>
    <property type="evidence" value="ECO:0007669"/>
    <property type="project" value="InterPro"/>
</dbReference>
<dbReference type="Gene3D" id="1.20.272.10">
    <property type="match status" value="1"/>
</dbReference>
<evidence type="ECO:0000256" key="1">
    <source>
        <dbReference type="ARBA" id="ARBA00005378"/>
    </source>
</evidence>
<dbReference type="GO" id="GO:0006261">
    <property type="term" value="P:DNA-templated DNA replication"/>
    <property type="evidence" value="ECO:0007669"/>
    <property type="project" value="TreeGrafter"/>
</dbReference>
<dbReference type="Pfam" id="PF00004">
    <property type="entry name" value="AAA"/>
    <property type="match status" value="1"/>
</dbReference>
<dbReference type="InterPro" id="IPR003959">
    <property type="entry name" value="ATPase_AAA_core"/>
</dbReference>
<accession>A0A0N5AVR3</accession>
<dbReference type="Gene3D" id="3.40.50.300">
    <property type="entry name" value="P-loop containing nucleotide triphosphate hydrolases"/>
    <property type="match status" value="1"/>
</dbReference>
<dbReference type="SUPFAM" id="SSF48019">
    <property type="entry name" value="post-AAA+ oligomerization domain-like"/>
    <property type="match status" value="1"/>
</dbReference>
<evidence type="ECO:0000256" key="2">
    <source>
        <dbReference type="ARBA" id="ARBA00022705"/>
    </source>
</evidence>
<dbReference type="Pfam" id="PF25361">
    <property type="entry name" value="AAA_lid_RFC1"/>
    <property type="match status" value="1"/>
</dbReference>
<dbReference type="CDD" id="cd00009">
    <property type="entry name" value="AAA"/>
    <property type="match status" value="1"/>
</dbReference>
<comment type="similarity">
    <text evidence="1">Belongs to the activator 1 small subunits family.</text>
</comment>
<dbReference type="SMART" id="SM00382">
    <property type="entry name" value="AAA"/>
    <property type="match status" value="1"/>
</dbReference>
<dbReference type="Gene3D" id="1.10.8.60">
    <property type="match status" value="1"/>
</dbReference>
<dbReference type="InterPro" id="IPR008921">
    <property type="entry name" value="DNA_pol3_clamp-load_cplx_C"/>
</dbReference>
<dbReference type="InterPro" id="IPR013748">
    <property type="entry name" value="Rep_factorC_C"/>
</dbReference>
<name>A0A0N5AVR3_9BILA</name>
<evidence type="ECO:0000313" key="7">
    <source>
        <dbReference type="WBParaSite" id="SMUV_0000898901-mRNA-1"/>
    </source>
</evidence>
<keyword evidence="4" id="KW-0067">ATP-binding</keyword>
<dbReference type="Pfam" id="PF08542">
    <property type="entry name" value="Rep_fac_C"/>
    <property type="match status" value="1"/>
</dbReference>
<dbReference type="GO" id="GO:0005524">
    <property type="term" value="F:ATP binding"/>
    <property type="evidence" value="ECO:0007669"/>
    <property type="project" value="UniProtKB-KW"/>
</dbReference>
<sequence>MMANTPKPKKWQLSHFEQPFKIRFRKYVGGKMLLYEAAVMELREILYSPQMDKYFAKSSGDDSKSKGKAQESANDLTVPWVENRPQKVDDIVFQDEVVAVLKKAVQGSDLPNYLFYGPPGTGKTSAAVAFCRQLFKAPEAYHERVLELNASDERGINVVRGKIKDFSRRAVTTTLPDGSPVAGIKVIILDEADAMTLPAQAALRRTMEKESRTTRFFIICNYISRIIDPLTSRCSKFRFKPLSVDAQRERLKMICEKENVEIEPDAIDELINICEGDLRRSITCLQTISSCHKKLSIPDIQELSSVIPDAVVQKFITVCHSANFEDLIEYIDGVLREGFGVYQLMKQLFPIFMKSEELLDTHKAVIFQKMAVCEMRILDGANGFLQILDLAAVVQDQYKSAV</sequence>
<dbReference type="InterPro" id="IPR047854">
    <property type="entry name" value="RFC_lid"/>
</dbReference>
<dbReference type="GO" id="GO:0006281">
    <property type="term" value="P:DNA repair"/>
    <property type="evidence" value="ECO:0007669"/>
    <property type="project" value="TreeGrafter"/>
</dbReference>
<dbReference type="GO" id="GO:0003689">
    <property type="term" value="F:DNA clamp loader activity"/>
    <property type="evidence" value="ECO:0007669"/>
    <property type="project" value="TreeGrafter"/>
</dbReference>
<dbReference type="GO" id="GO:0003677">
    <property type="term" value="F:DNA binding"/>
    <property type="evidence" value="ECO:0007669"/>
    <property type="project" value="InterPro"/>
</dbReference>
<dbReference type="InterPro" id="IPR050238">
    <property type="entry name" value="DNA_Rep/Repair_Clamp_Loader"/>
</dbReference>
<dbReference type="PANTHER" id="PTHR11669">
    <property type="entry name" value="REPLICATION FACTOR C / DNA POLYMERASE III GAMMA-TAU SUBUNIT"/>
    <property type="match status" value="1"/>
</dbReference>
<protein>
    <submittedName>
        <fullName evidence="7">AAA domain-containing protein</fullName>
    </submittedName>
</protein>
<dbReference type="FunFam" id="3.40.50.300:FF:000952">
    <property type="entry name" value="Replication factor C subunit 2"/>
    <property type="match status" value="1"/>
</dbReference>
<dbReference type="GO" id="GO:0005634">
    <property type="term" value="C:nucleus"/>
    <property type="evidence" value="ECO:0007669"/>
    <property type="project" value="TreeGrafter"/>
</dbReference>
<dbReference type="WBParaSite" id="SMUV_0000898901-mRNA-1">
    <property type="protein sequence ID" value="SMUV_0000898901-mRNA-1"/>
    <property type="gene ID" value="SMUV_0000898901"/>
</dbReference>
<dbReference type="InterPro" id="IPR027417">
    <property type="entry name" value="P-loop_NTPase"/>
</dbReference>
<reference evidence="7" key="1">
    <citation type="submission" date="2017-02" db="UniProtKB">
        <authorList>
            <consortium name="WormBaseParasite"/>
        </authorList>
    </citation>
    <scope>IDENTIFICATION</scope>
</reference>
<evidence type="ECO:0000256" key="4">
    <source>
        <dbReference type="ARBA" id="ARBA00022840"/>
    </source>
</evidence>
<dbReference type="AlphaFoldDB" id="A0A0N5AVR3"/>
<feature type="domain" description="AAA+ ATPase" evidence="5">
    <location>
        <begin position="109"/>
        <end position="242"/>
    </location>
</feature>
<dbReference type="SUPFAM" id="SSF52540">
    <property type="entry name" value="P-loop containing nucleoside triphosphate hydrolases"/>
    <property type="match status" value="1"/>
</dbReference>